<dbReference type="FunFam" id="2.60.120.10:FF:000068">
    <property type="entry name" value="cGMP-dependent protein kinase"/>
    <property type="match status" value="1"/>
</dbReference>
<comment type="cofactor">
    <cofactor evidence="1">
        <name>Mg(2+)</name>
        <dbReference type="ChEBI" id="CHEBI:18420"/>
    </cofactor>
</comment>
<keyword evidence="4" id="KW-0723">Serine/threonine-protein kinase</keyword>
<dbReference type="InterPro" id="IPR011009">
    <property type="entry name" value="Kinase-like_dom_sf"/>
</dbReference>
<dbReference type="GO" id="GO:0004692">
    <property type="term" value="F:cGMP-dependent protein kinase activity"/>
    <property type="evidence" value="ECO:0007669"/>
    <property type="project" value="UniProtKB-EC"/>
</dbReference>
<dbReference type="PROSITE" id="PS50011">
    <property type="entry name" value="PROTEIN_KINASE_DOM"/>
    <property type="match status" value="1"/>
</dbReference>
<evidence type="ECO:0000256" key="8">
    <source>
        <dbReference type="ARBA" id="ARBA00022777"/>
    </source>
</evidence>
<accession>A0AAD3DR66</accession>
<reference evidence="18 19" key="1">
    <citation type="journal article" date="2021" name="Sci. Rep.">
        <title>Genome sequencing of the multicellular alga Astrephomene provides insights into convergent evolution of germ-soma differentiation.</title>
        <authorList>
            <person name="Yamashita S."/>
            <person name="Yamamoto K."/>
            <person name="Matsuzaki R."/>
            <person name="Suzuki S."/>
            <person name="Yamaguchi H."/>
            <person name="Hirooka S."/>
            <person name="Minakuchi Y."/>
            <person name="Miyagishima S."/>
            <person name="Kawachi M."/>
            <person name="Toyoda A."/>
            <person name="Nozaki H."/>
        </authorList>
    </citation>
    <scope>NUCLEOTIDE SEQUENCE [LARGE SCALE GENOMIC DNA]</scope>
    <source>
        <strain evidence="18 19">NIES-4017</strain>
    </source>
</reference>
<feature type="domain" description="Protein kinase" evidence="15">
    <location>
        <begin position="401"/>
        <end position="686"/>
    </location>
</feature>
<dbReference type="SMART" id="SM00220">
    <property type="entry name" value="S_TKc"/>
    <property type="match status" value="1"/>
</dbReference>
<dbReference type="SUPFAM" id="SSF56112">
    <property type="entry name" value="Protein kinase-like (PK-like)"/>
    <property type="match status" value="1"/>
</dbReference>
<evidence type="ECO:0000256" key="2">
    <source>
        <dbReference type="ARBA" id="ARBA00006352"/>
    </source>
</evidence>
<dbReference type="EMBL" id="BMAR01000014">
    <property type="protein sequence ID" value="GFR46363.1"/>
    <property type="molecule type" value="Genomic_DNA"/>
</dbReference>
<evidence type="ECO:0000259" key="15">
    <source>
        <dbReference type="PROSITE" id="PS50011"/>
    </source>
</evidence>
<keyword evidence="7 13" id="KW-0547">Nucleotide-binding</keyword>
<comment type="catalytic activity">
    <reaction evidence="12">
        <text>L-seryl-[protein] + ATP = O-phospho-L-seryl-[protein] + ADP + H(+)</text>
        <dbReference type="Rhea" id="RHEA:17989"/>
        <dbReference type="Rhea" id="RHEA-COMP:9863"/>
        <dbReference type="Rhea" id="RHEA-COMP:11604"/>
        <dbReference type="ChEBI" id="CHEBI:15378"/>
        <dbReference type="ChEBI" id="CHEBI:29999"/>
        <dbReference type="ChEBI" id="CHEBI:30616"/>
        <dbReference type="ChEBI" id="CHEBI:83421"/>
        <dbReference type="ChEBI" id="CHEBI:456216"/>
        <dbReference type="EC" id="2.7.11.12"/>
    </reaction>
</comment>
<evidence type="ECO:0000256" key="5">
    <source>
        <dbReference type="ARBA" id="ARBA00022679"/>
    </source>
</evidence>
<keyword evidence="5" id="KW-0808">Transferase</keyword>
<dbReference type="Gene3D" id="2.60.120.10">
    <property type="entry name" value="Jelly Rolls"/>
    <property type="match status" value="2"/>
</dbReference>
<keyword evidence="6" id="KW-0479">Metal-binding</keyword>
<dbReference type="PROSITE" id="PS00889">
    <property type="entry name" value="CNMP_BINDING_2"/>
    <property type="match status" value="1"/>
</dbReference>
<dbReference type="PANTHER" id="PTHR24353">
    <property type="entry name" value="CYCLIC NUCLEOTIDE-DEPENDENT PROTEIN KINASE"/>
    <property type="match status" value="1"/>
</dbReference>
<dbReference type="InterPro" id="IPR014710">
    <property type="entry name" value="RmlC-like_jellyroll"/>
</dbReference>
<keyword evidence="9 13" id="KW-0067">ATP-binding</keyword>
<evidence type="ECO:0000256" key="6">
    <source>
        <dbReference type="ARBA" id="ARBA00022723"/>
    </source>
</evidence>
<dbReference type="PROSITE" id="PS50042">
    <property type="entry name" value="CNMP_BINDING_3"/>
    <property type="match status" value="2"/>
</dbReference>
<dbReference type="GO" id="GO:0005952">
    <property type="term" value="C:cAMP-dependent protein kinase complex"/>
    <property type="evidence" value="ECO:0007669"/>
    <property type="project" value="TreeGrafter"/>
</dbReference>
<evidence type="ECO:0000256" key="1">
    <source>
        <dbReference type="ARBA" id="ARBA00001946"/>
    </source>
</evidence>
<comment type="caution">
    <text evidence="18">The sequence shown here is derived from an EMBL/GenBank/DDBJ whole genome shotgun (WGS) entry which is preliminary data.</text>
</comment>
<evidence type="ECO:0000256" key="9">
    <source>
        <dbReference type="ARBA" id="ARBA00022840"/>
    </source>
</evidence>
<evidence type="ECO:0000256" key="12">
    <source>
        <dbReference type="ARBA" id="ARBA00047462"/>
    </source>
</evidence>
<evidence type="ECO:0000256" key="7">
    <source>
        <dbReference type="ARBA" id="ARBA00022741"/>
    </source>
</evidence>
<dbReference type="PROSITE" id="PS51285">
    <property type="entry name" value="AGC_KINASE_CTER"/>
    <property type="match status" value="1"/>
</dbReference>
<dbReference type="Pfam" id="PF00069">
    <property type="entry name" value="Pkinase"/>
    <property type="match status" value="1"/>
</dbReference>
<feature type="domain" description="AGC-kinase C-terminal" evidence="17">
    <location>
        <begin position="687"/>
        <end position="746"/>
    </location>
</feature>
<comment type="similarity">
    <text evidence="2">Belongs to the protein kinase superfamily. AGC Ser/Thr protein kinase family. cGMP subfamily.</text>
</comment>
<feature type="domain" description="Cyclic nucleotide-binding" evidence="16">
    <location>
        <begin position="194"/>
        <end position="301"/>
    </location>
</feature>
<dbReference type="Gene3D" id="1.10.510.10">
    <property type="entry name" value="Transferase(Phosphotransferase) domain 1"/>
    <property type="match status" value="1"/>
</dbReference>
<dbReference type="GO" id="GO:0046872">
    <property type="term" value="F:metal ion binding"/>
    <property type="evidence" value="ECO:0007669"/>
    <property type="project" value="UniProtKB-KW"/>
</dbReference>
<protein>
    <recommendedName>
        <fullName evidence="10">cGMP-dependent protein kinase</fullName>
        <ecNumber evidence="3">2.7.11.12</ecNumber>
    </recommendedName>
</protein>
<feature type="domain" description="Cyclic nucleotide-binding" evidence="16">
    <location>
        <begin position="69"/>
        <end position="191"/>
    </location>
</feature>
<dbReference type="InterPro" id="IPR017441">
    <property type="entry name" value="Protein_kinase_ATP_BS"/>
</dbReference>
<dbReference type="PRINTS" id="PR00103">
    <property type="entry name" value="CAMPKINASE"/>
</dbReference>
<evidence type="ECO:0000256" key="13">
    <source>
        <dbReference type="PROSITE-ProRule" id="PRU10141"/>
    </source>
</evidence>
<evidence type="ECO:0000256" key="10">
    <source>
        <dbReference type="ARBA" id="ARBA00024113"/>
    </source>
</evidence>
<dbReference type="SMART" id="SM00100">
    <property type="entry name" value="cNMP"/>
    <property type="match status" value="2"/>
</dbReference>
<organism evidence="18 19">
    <name type="scientific">Astrephomene gubernaculifera</name>
    <dbReference type="NCBI Taxonomy" id="47775"/>
    <lineage>
        <taxon>Eukaryota</taxon>
        <taxon>Viridiplantae</taxon>
        <taxon>Chlorophyta</taxon>
        <taxon>core chlorophytes</taxon>
        <taxon>Chlorophyceae</taxon>
        <taxon>CS clade</taxon>
        <taxon>Chlamydomonadales</taxon>
        <taxon>Astrephomenaceae</taxon>
        <taxon>Astrephomene</taxon>
    </lineage>
</organism>
<dbReference type="InterPro" id="IPR035014">
    <property type="entry name" value="STKc_cGK"/>
</dbReference>
<dbReference type="InterPro" id="IPR018490">
    <property type="entry name" value="cNMP-bd_dom_sf"/>
</dbReference>
<evidence type="ECO:0000259" key="16">
    <source>
        <dbReference type="PROSITE" id="PS50042"/>
    </source>
</evidence>
<dbReference type="PANTHER" id="PTHR24353:SF139">
    <property type="match status" value="1"/>
</dbReference>
<evidence type="ECO:0000256" key="3">
    <source>
        <dbReference type="ARBA" id="ARBA00012428"/>
    </source>
</evidence>
<gene>
    <name evidence="18" type="ORF">Agub_g7943</name>
</gene>
<evidence type="ECO:0000313" key="18">
    <source>
        <dbReference type="EMBL" id="GFR46363.1"/>
    </source>
</evidence>
<dbReference type="GO" id="GO:0004691">
    <property type="term" value="F:cAMP-dependent protein kinase activity"/>
    <property type="evidence" value="ECO:0007669"/>
    <property type="project" value="TreeGrafter"/>
</dbReference>
<proteinExistence type="inferred from homology"/>
<evidence type="ECO:0000256" key="14">
    <source>
        <dbReference type="SAM" id="MobiDB-lite"/>
    </source>
</evidence>
<dbReference type="InterPro" id="IPR000961">
    <property type="entry name" value="AGC-kinase_C"/>
</dbReference>
<keyword evidence="19" id="KW-1185">Reference proteome</keyword>
<dbReference type="Proteomes" id="UP001054857">
    <property type="component" value="Unassembled WGS sequence"/>
</dbReference>
<name>A0AAD3DR66_9CHLO</name>
<dbReference type="InterPro" id="IPR000719">
    <property type="entry name" value="Prot_kinase_dom"/>
</dbReference>
<dbReference type="CDD" id="cd00038">
    <property type="entry name" value="CAP_ED"/>
    <property type="match status" value="2"/>
</dbReference>
<dbReference type="InterPro" id="IPR018488">
    <property type="entry name" value="cNMP-bd_CS"/>
</dbReference>
<dbReference type="PROSITE" id="PS00888">
    <property type="entry name" value="CNMP_BINDING_1"/>
    <property type="match status" value="1"/>
</dbReference>
<dbReference type="PROSITE" id="PS00107">
    <property type="entry name" value="PROTEIN_KINASE_ATP"/>
    <property type="match status" value="1"/>
</dbReference>
<dbReference type="AlphaFoldDB" id="A0AAD3DR66"/>
<evidence type="ECO:0000259" key="17">
    <source>
        <dbReference type="PROSITE" id="PS51285"/>
    </source>
</evidence>
<evidence type="ECO:0000313" key="19">
    <source>
        <dbReference type="Proteomes" id="UP001054857"/>
    </source>
</evidence>
<evidence type="ECO:0000256" key="11">
    <source>
        <dbReference type="ARBA" id="ARBA00047298"/>
    </source>
</evidence>
<dbReference type="Gene3D" id="3.30.200.20">
    <property type="entry name" value="Phosphorylase Kinase, domain 1"/>
    <property type="match status" value="1"/>
</dbReference>
<keyword evidence="8" id="KW-0418">Kinase</keyword>
<sequence length="746" mass="83565">MGHEHSKYGERDHGHVPYIAQKTQVGRAKAITGNKAGATKLDIKLPPKATRTEASDYEFIKSSLINLLLFSRLDRVTAQRIVSEMYMLPVLAGEILIQQGDTGDAATKLFVVRSGKFEVLERRKDVMFKVNTKERGDVFGEISLMYDCPRSATVAATTDASVWVLERDVFRHFVQASVEDEKSQVQIFLNSVPLLASLRPEEKMKLVDAFQEEVYAAGARVICEGDLGDKFYLIKEGEARVLQGDKEVNRLFRSDFFGEQALLQDEPRRATVNALTSLTCLTLDRRTFVAVLGPLQDIMKKEKSAEVVNQRMAKLRPQGSAALRRPTAEVLIKNYGGHVAATAAAAAGPAGVAAAAGAASAGSGKSRQVMCDGHLDEVLELLKGGQKMQDEHRDHSRRLVLVEGELLGEGAFSRVCKVTEESTGRVFALKRMAKSAALQCPDHVFCEQHITRNIAHPFCLRQYASFQDRYSLYMLFDLMPGGDLMDVLVAEAKVIKYPVPDKNSLRKGCLAPKMKMWQGLEESMSRFYIASIVLALEYLHDNSIAFRDLKPENVLIDAQGYVKLGDFGFAKMVETGGRTYTFCGTPGYVAPENVMGRGYNHSVDWWTLGVLMYVLLTARQPFTSPKTQDPMEVMRRIVDERWPIKYPPYMSEEATDLISKLLERKPVKRIGMLQGKARDIKQHPWFAGFDWEGLAARRIDPPRKPKESDSAKRKSELAEAHRGEPKEPPPATAQEMAEWDRMFRDF</sequence>
<dbReference type="EC" id="2.7.11.12" evidence="3"/>
<dbReference type="GO" id="GO:0005524">
    <property type="term" value="F:ATP binding"/>
    <property type="evidence" value="ECO:0007669"/>
    <property type="project" value="UniProtKB-UniRule"/>
</dbReference>
<dbReference type="Pfam" id="PF00027">
    <property type="entry name" value="cNMP_binding"/>
    <property type="match status" value="2"/>
</dbReference>
<feature type="compositionally biased region" description="Basic and acidic residues" evidence="14">
    <location>
        <begin position="697"/>
        <end position="727"/>
    </location>
</feature>
<feature type="binding site" evidence="13">
    <location>
        <position position="430"/>
    </location>
    <ligand>
        <name>ATP</name>
        <dbReference type="ChEBI" id="CHEBI:30616"/>
    </ligand>
</feature>
<evidence type="ECO:0000256" key="4">
    <source>
        <dbReference type="ARBA" id="ARBA00022527"/>
    </source>
</evidence>
<dbReference type="InterPro" id="IPR000595">
    <property type="entry name" value="cNMP-bd_dom"/>
</dbReference>
<dbReference type="CDD" id="cd05572">
    <property type="entry name" value="STKc_cGK"/>
    <property type="match status" value="1"/>
</dbReference>
<feature type="region of interest" description="Disordered" evidence="14">
    <location>
        <begin position="697"/>
        <end position="739"/>
    </location>
</feature>
<dbReference type="SUPFAM" id="SSF51206">
    <property type="entry name" value="cAMP-binding domain-like"/>
    <property type="match status" value="2"/>
</dbReference>
<comment type="catalytic activity">
    <reaction evidence="11">
        <text>L-threonyl-[protein] + ATP = O-phospho-L-threonyl-[protein] + ADP + H(+)</text>
        <dbReference type="Rhea" id="RHEA:46608"/>
        <dbReference type="Rhea" id="RHEA-COMP:11060"/>
        <dbReference type="Rhea" id="RHEA-COMP:11605"/>
        <dbReference type="ChEBI" id="CHEBI:15378"/>
        <dbReference type="ChEBI" id="CHEBI:30013"/>
        <dbReference type="ChEBI" id="CHEBI:30616"/>
        <dbReference type="ChEBI" id="CHEBI:61977"/>
        <dbReference type="ChEBI" id="CHEBI:456216"/>
        <dbReference type="EC" id="2.7.11.12"/>
    </reaction>
</comment>
<dbReference type="FunFam" id="1.10.510.10:FF:000210">
    <property type="entry name" value="Non-specific serine/threonine protein kinase"/>
    <property type="match status" value="1"/>
</dbReference>